<proteinExistence type="predicted"/>
<reference evidence="1" key="2">
    <citation type="journal article" date="2021" name="PeerJ">
        <title>Extensive microbial diversity within the chicken gut microbiome revealed by metagenomics and culture.</title>
        <authorList>
            <person name="Gilroy R."/>
            <person name="Ravi A."/>
            <person name="Getino M."/>
            <person name="Pursley I."/>
            <person name="Horton D.L."/>
            <person name="Alikhan N.F."/>
            <person name="Baker D."/>
            <person name="Gharbi K."/>
            <person name="Hall N."/>
            <person name="Watson M."/>
            <person name="Adriaenssens E.M."/>
            <person name="Foster-Nyarko E."/>
            <person name="Jarju S."/>
            <person name="Secka A."/>
            <person name="Antonio M."/>
            <person name="Oren A."/>
            <person name="Chaudhuri R.R."/>
            <person name="La Ragione R."/>
            <person name="Hildebrand F."/>
            <person name="Pallen M.J."/>
        </authorList>
    </citation>
    <scope>NUCLEOTIDE SEQUENCE</scope>
    <source>
        <strain evidence="1">10192</strain>
    </source>
</reference>
<reference evidence="1" key="1">
    <citation type="submission" date="2020-10" db="EMBL/GenBank/DDBJ databases">
        <authorList>
            <person name="Gilroy R."/>
        </authorList>
    </citation>
    <scope>NUCLEOTIDE SEQUENCE</scope>
    <source>
        <strain evidence="1">10192</strain>
    </source>
</reference>
<dbReference type="Proteomes" id="UP000823632">
    <property type="component" value="Unassembled WGS sequence"/>
</dbReference>
<dbReference type="AlphaFoldDB" id="A0A9D9DPV1"/>
<organism evidence="1 2">
    <name type="scientific">Candidatus Scatousia excrementipullorum</name>
    <dbReference type="NCBI Taxonomy" id="2840936"/>
    <lineage>
        <taxon>Bacteria</taxon>
        <taxon>Candidatus Scatousia</taxon>
    </lineage>
</organism>
<evidence type="ECO:0000313" key="1">
    <source>
        <dbReference type="EMBL" id="MBO8431433.1"/>
    </source>
</evidence>
<dbReference type="EMBL" id="JADIND010000194">
    <property type="protein sequence ID" value="MBO8431433.1"/>
    <property type="molecule type" value="Genomic_DNA"/>
</dbReference>
<protein>
    <submittedName>
        <fullName evidence="1">Uncharacterized protein</fullName>
    </submittedName>
</protein>
<comment type="caution">
    <text evidence="1">The sequence shown here is derived from an EMBL/GenBank/DDBJ whole genome shotgun (WGS) entry which is preliminary data.</text>
</comment>
<accession>A0A9D9DPV1</accession>
<name>A0A9D9DPV1_9BACT</name>
<evidence type="ECO:0000313" key="2">
    <source>
        <dbReference type="Proteomes" id="UP000823632"/>
    </source>
</evidence>
<gene>
    <name evidence="1" type="ORF">IAC76_08610</name>
</gene>
<sequence>MDNGKLLPMGAAGTQYNTNDYCSSTSSGTTNGISCTYKALTDKNYFQNLPK</sequence>